<gene>
    <name evidence="1" type="ORF">PXEA_LOCUS194</name>
</gene>
<dbReference type="AlphaFoldDB" id="A0A3S4ZXM9"/>
<sequence length="157" mass="18154">MYLRLSTQVNFYSTQPTLRVDRPLVRVAASGRAFRVSVVTRTRRWICWRLLWVSVTICTALSTPQKTLGFRQEINCYTCLAQNSDGGETRDQMESAFLDAEHFHSAQFRVEVVVHSGGYLLDARRNETRRESCSSSAMQQNPYQPVTEDVHPFRWAF</sequence>
<comment type="caution">
    <text evidence="1">The sequence shown here is derived from an EMBL/GenBank/DDBJ whole genome shotgun (WGS) entry which is preliminary data.</text>
</comment>
<dbReference type="Proteomes" id="UP000784294">
    <property type="component" value="Unassembled WGS sequence"/>
</dbReference>
<dbReference type="EMBL" id="CAAALY010000346">
    <property type="protein sequence ID" value="VEL06754.1"/>
    <property type="molecule type" value="Genomic_DNA"/>
</dbReference>
<proteinExistence type="predicted"/>
<accession>A0A3S4ZXM9</accession>
<keyword evidence="2" id="KW-1185">Reference proteome</keyword>
<organism evidence="1 2">
    <name type="scientific">Protopolystoma xenopodis</name>
    <dbReference type="NCBI Taxonomy" id="117903"/>
    <lineage>
        <taxon>Eukaryota</taxon>
        <taxon>Metazoa</taxon>
        <taxon>Spiralia</taxon>
        <taxon>Lophotrochozoa</taxon>
        <taxon>Platyhelminthes</taxon>
        <taxon>Monogenea</taxon>
        <taxon>Polyopisthocotylea</taxon>
        <taxon>Polystomatidea</taxon>
        <taxon>Polystomatidae</taxon>
        <taxon>Protopolystoma</taxon>
    </lineage>
</organism>
<name>A0A3S4ZXM9_9PLAT</name>
<protein>
    <submittedName>
        <fullName evidence="1">Uncharacterized protein</fullName>
    </submittedName>
</protein>
<evidence type="ECO:0000313" key="1">
    <source>
        <dbReference type="EMBL" id="VEL06754.1"/>
    </source>
</evidence>
<evidence type="ECO:0000313" key="2">
    <source>
        <dbReference type="Proteomes" id="UP000784294"/>
    </source>
</evidence>
<reference evidence="1" key="1">
    <citation type="submission" date="2018-11" db="EMBL/GenBank/DDBJ databases">
        <authorList>
            <consortium name="Pathogen Informatics"/>
        </authorList>
    </citation>
    <scope>NUCLEOTIDE SEQUENCE</scope>
</reference>